<dbReference type="GO" id="GO:0006355">
    <property type="term" value="P:regulation of DNA-templated transcription"/>
    <property type="evidence" value="ECO:0007669"/>
    <property type="project" value="InterPro"/>
</dbReference>
<sequence length="440" mass="50185">MKSHLSFLIIEDDKYARLNLREILQPFGIIEEAEDIKSAREKLAIRPYDIVLTDIELGEGSGVDLISEIVKKGSHCIVVSSYEGDETIEKAYTLGAKHYLSKFKLKDQLPVYIQKFIQAKQAKFEKILKDEFITQDEDLISEFKKLAEINWKNQTLFISGPTGTGKSLLGKLIHEITHPEANLVHLNCSEVAENLLESELFGHEKGAFTGADQKKDGKLKLAHGGTLFLDEVATMPMAMQQKLLKALDEKTFYPVGSSTPVKADFTLITATCEDLKDKMAKKEFREDFFHRISGFQFHLKSLSERPNDIDLLLRHFQALSPRRYVIKPDAIQLLKKHAWPGNIRELRKTCERFSQGGSGIIDSQIVSKMLGLETKFQSSQEEWEEHVFQHGLKSYINMIERKAVEEAMKRNNGKITACIKDLKISSSAFYRILQENKLQF</sequence>
<gene>
    <name evidence="6" type="ORF">SOO65_03365</name>
</gene>
<dbReference type="PROSITE" id="PS00676">
    <property type="entry name" value="SIGMA54_INTERACT_2"/>
    <property type="match status" value="1"/>
</dbReference>
<evidence type="ECO:0000256" key="3">
    <source>
        <dbReference type="PROSITE-ProRule" id="PRU00169"/>
    </source>
</evidence>
<feature type="domain" description="Response regulatory" evidence="5">
    <location>
        <begin position="6"/>
        <end position="117"/>
    </location>
</feature>
<dbReference type="CDD" id="cd00156">
    <property type="entry name" value="REC"/>
    <property type="match status" value="1"/>
</dbReference>
<dbReference type="EMBL" id="CP139487">
    <property type="protein sequence ID" value="WPU65778.1"/>
    <property type="molecule type" value="Genomic_DNA"/>
</dbReference>
<keyword evidence="1" id="KW-0547">Nucleotide-binding</keyword>
<dbReference type="InterPro" id="IPR002078">
    <property type="entry name" value="Sigma_54_int"/>
</dbReference>
<dbReference type="Gene3D" id="1.10.8.60">
    <property type="match status" value="1"/>
</dbReference>
<evidence type="ECO:0000313" key="7">
    <source>
        <dbReference type="Proteomes" id="UP001324634"/>
    </source>
</evidence>
<dbReference type="Proteomes" id="UP001324634">
    <property type="component" value="Chromosome"/>
</dbReference>
<dbReference type="KEGG" id="psti:SOO65_03365"/>
<evidence type="ECO:0000256" key="2">
    <source>
        <dbReference type="ARBA" id="ARBA00022840"/>
    </source>
</evidence>
<evidence type="ECO:0000259" key="4">
    <source>
        <dbReference type="PROSITE" id="PS50045"/>
    </source>
</evidence>
<keyword evidence="2" id="KW-0067">ATP-binding</keyword>
<keyword evidence="7" id="KW-1185">Reference proteome</keyword>
<dbReference type="RefSeq" id="WP_321396914.1">
    <property type="nucleotide sequence ID" value="NZ_CP139487.1"/>
</dbReference>
<reference evidence="6 7" key="1">
    <citation type="submission" date="2023-11" db="EMBL/GenBank/DDBJ databases">
        <title>Peredibacter starrii A3.12.</title>
        <authorList>
            <person name="Mitchell R.J."/>
        </authorList>
    </citation>
    <scope>NUCLEOTIDE SEQUENCE [LARGE SCALE GENOMIC DNA]</scope>
    <source>
        <strain evidence="6 7">A3.12</strain>
    </source>
</reference>
<protein>
    <submittedName>
        <fullName evidence="6">Sigma-54 dependent transcriptional regulator</fullName>
    </submittedName>
</protein>
<dbReference type="Gene3D" id="3.40.50.2300">
    <property type="match status" value="1"/>
</dbReference>
<dbReference type="SUPFAM" id="SSF52540">
    <property type="entry name" value="P-loop containing nucleoside triphosphate hydrolases"/>
    <property type="match status" value="1"/>
</dbReference>
<dbReference type="InterPro" id="IPR025943">
    <property type="entry name" value="Sigma_54_int_dom_ATP-bd_2"/>
</dbReference>
<dbReference type="FunFam" id="3.40.50.300:FF:000006">
    <property type="entry name" value="DNA-binding transcriptional regulator NtrC"/>
    <property type="match status" value="1"/>
</dbReference>
<evidence type="ECO:0000256" key="1">
    <source>
        <dbReference type="ARBA" id="ARBA00022741"/>
    </source>
</evidence>
<dbReference type="InterPro" id="IPR001789">
    <property type="entry name" value="Sig_transdc_resp-reg_receiver"/>
</dbReference>
<accession>A0AAX4HRN9</accession>
<dbReference type="Pfam" id="PF25601">
    <property type="entry name" value="AAA_lid_14"/>
    <property type="match status" value="1"/>
</dbReference>
<evidence type="ECO:0000313" key="6">
    <source>
        <dbReference type="EMBL" id="WPU65778.1"/>
    </source>
</evidence>
<dbReference type="PROSITE" id="PS50045">
    <property type="entry name" value="SIGMA54_INTERACT_4"/>
    <property type="match status" value="1"/>
</dbReference>
<dbReference type="Gene3D" id="3.40.50.300">
    <property type="entry name" value="P-loop containing nucleotide triphosphate hydrolases"/>
    <property type="match status" value="1"/>
</dbReference>
<dbReference type="SMART" id="SM00382">
    <property type="entry name" value="AAA"/>
    <property type="match status" value="1"/>
</dbReference>
<dbReference type="InterPro" id="IPR011006">
    <property type="entry name" value="CheY-like_superfamily"/>
</dbReference>
<name>A0AAX4HRN9_9BACT</name>
<feature type="domain" description="Sigma-54 factor interaction" evidence="4">
    <location>
        <begin position="137"/>
        <end position="355"/>
    </location>
</feature>
<dbReference type="SUPFAM" id="SSF52172">
    <property type="entry name" value="CheY-like"/>
    <property type="match status" value="1"/>
</dbReference>
<proteinExistence type="predicted"/>
<dbReference type="GO" id="GO:0005524">
    <property type="term" value="F:ATP binding"/>
    <property type="evidence" value="ECO:0007669"/>
    <property type="project" value="UniProtKB-KW"/>
</dbReference>
<feature type="modified residue" description="4-aspartylphosphate" evidence="3">
    <location>
        <position position="54"/>
    </location>
</feature>
<dbReference type="InterPro" id="IPR003593">
    <property type="entry name" value="AAA+_ATPase"/>
</dbReference>
<dbReference type="Gene3D" id="1.10.10.60">
    <property type="entry name" value="Homeodomain-like"/>
    <property type="match status" value="1"/>
</dbReference>
<dbReference type="Pfam" id="PF00072">
    <property type="entry name" value="Response_reg"/>
    <property type="match status" value="1"/>
</dbReference>
<dbReference type="InterPro" id="IPR027417">
    <property type="entry name" value="P-loop_NTPase"/>
</dbReference>
<dbReference type="AlphaFoldDB" id="A0AAX4HRN9"/>
<organism evidence="6 7">
    <name type="scientific">Peredibacter starrii</name>
    <dbReference type="NCBI Taxonomy" id="28202"/>
    <lineage>
        <taxon>Bacteria</taxon>
        <taxon>Pseudomonadati</taxon>
        <taxon>Bdellovibrionota</taxon>
        <taxon>Bacteriovoracia</taxon>
        <taxon>Bacteriovoracales</taxon>
        <taxon>Bacteriovoracaceae</taxon>
        <taxon>Peredibacter</taxon>
    </lineage>
</organism>
<keyword evidence="3" id="KW-0597">Phosphoprotein</keyword>
<dbReference type="PANTHER" id="PTHR32071">
    <property type="entry name" value="TRANSCRIPTIONAL REGULATORY PROTEIN"/>
    <property type="match status" value="1"/>
</dbReference>
<dbReference type="InterPro" id="IPR058031">
    <property type="entry name" value="AAA_lid_NorR"/>
</dbReference>
<dbReference type="SMART" id="SM00448">
    <property type="entry name" value="REC"/>
    <property type="match status" value="1"/>
</dbReference>
<dbReference type="PROSITE" id="PS50110">
    <property type="entry name" value="RESPONSE_REGULATORY"/>
    <property type="match status" value="1"/>
</dbReference>
<dbReference type="Pfam" id="PF00158">
    <property type="entry name" value="Sigma54_activat"/>
    <property type="match status" value="1"/>
</dbReference>
<dbReference type="GO" id="GO:0000160">
    <property type="term" value="P:phosphorelay signal transduction system"/>
    <property type="evidence" value="ECO:0007669"/>
    <property type="project" value="InterPro"/>
</dbReference>
<evidence type="ECO:0000259" key="5">
    <source>
        <dbReference type="PROSITE" id="PS50110"/>
    </source>
</evidence>
<dbReference type="CDD" id="cd00009">
    <property type="entry name" value="AAA"/>
    <property type="match status" value="1"/>
</dbReference>